<keyword evidence="3" id="KW-1185">Reference proteome</keyword>
<dbReference type="RefSeq" id="WP_191161986.1">
    <property type="nucleotide sequence ID" value="NZ_JACWMX010000002.1"/>
</dbReference>
<proteinExistence type="predicted"/>
<dbReference type="EMBL" id="JACWMX010000002">
    <property type="protein sequence ID" value="MBD1392759.1"/>
    <property type="molecule type" value="Genomic_DNA"/>
</dbReference>
<accession>A0A926NIK9</accession>
<feature type="region of interest" description="Disordered" evidence="1">
    <location>
        <begin position="1"/>
        <end position="83"/>
    </location>
</feature>
<sequence>MITPANDHDKPSPSDTPTERPADNGHKSITKREDNQYHADEPEQENIAKKYEQDEQPVNPVKNPPKENQPDASDDDDRRLESK</sequence>
<protein>
    <submittedName>
        <fullName evidence="2">Uncharacterized protein</fullName>
    </submittedName>
</protein>
<comment type="caution">
    <text evidence="2">The sequence shown here is derived from an EMBL/GenBank/DDBJ whole genome shotgun (WGS) entry which is preliminary data.</text>
</comment>
<gene>
    <name evidence="2" type="ORF">IDJ76_06595</name>
</gene>
<dbReference type="AlphaFoldDB" id="A0A926NIK9"/>
<evidence type="ECO:0000256" key="1">
    <source>
        <dbReference type="SAM" id="MobiDB-lite"/>
    </source>
</evidence>
<feature type="compositionally biased region" description="Basic and acidic residues" evidence="1">
    <location>
        <begin position="1"/>
        <end position="53"/>
    </location>
</feature>
<reference evidence="2" key="1">
    <citation type="submission" date="2020-09" db="EMBL/GenBank/DDBJ databases">
        <title>Novel species of Mucilaginibacter isolated from a glacier on the Tibetan Plateau.</title>
        <authorList>
            <person name="Liu Q."/>
            <person name="Xin Y.-H."/>
        </authorList>
    </citation>
    <scope>NUCLEOTIDE SEQUENCE</scope>
    <source>
        <strain evidence="2">ZB1P21</strain>
    </source>
</reference>
<evidence type="ECO:0000313" key="2">
    <source>
        <dbReference type="EMBL" id="MBD1392759.1"/>
    </source>
</evidence>
<dbReference type="Proteomes" id="UP000619078">
    <property type="component" value="Unassembled WGS sequence"/>
</dbReference>
<name>A0A926NIK9_9SPHI</name>
<organism evidence="2 3">
    <name type="scientific">Mucilaginibacter glaciei</name>
    <dbReference type="NCBI Taxonomy" id="2772109"/>
    <lineage>
        <taxon>Bacteria</taxon>
        <taxon>Pseudomonadati</taxon>
        <taxon>Bacteroidota</taxon>
        <taxon>Sphingobacteriia</taxon>
        <taxon>Sphingobacteriales</taxon>
        <taxon>Sphingobacteriaceae</taxon>
        <taxon>Mucilaginibacter</taxon>
    </lineage>
</organism>
<evidence type="ECO:0000313" key="3">
    <source>
        <dbReference type="Proteomes" id="UP000619078"/>
    </source>
</evidence>